<dbReference type="GO" id="GO:0000712">
    <property type="term" value="P:resolution of meiotic recombination intermediates"/>
    <property type="evidence" value="ECO:0007669"/>
    <property type="project" value="TreeGrafter"/>
</dbReference>
<evidence type="ECO:0000256" key="1">
    <source>
        <dbReference type="PROSITE-ProRule" id="PRU00023"/>
    </source>
</evidence>
<protein>
    <submittedName>
        <fullName evidence="4">Zgc:85936</fullName>
    </submittedName>
</protein>
<keyword evidence="5" id="KW-1185">Reference proteome</keyword>
<feature type="region of interest" description="Disordered" evidence="2">
    <location>
        <begin position="586"/>
        <end position="630"/>
    </location>
</feature>
<dbReference type="AlphaFoldDB" id="A0A4W5MH47"/>
<proteinExistence type="predicted"/>
<organism evidence="4 5">
    <name type="scientific">Hucho hucho</name>
    <name type="common">huchen</name>
    <dbReference type="NCBI Taxonomy" id="62062"/>
    <lineage>
        <taxon>Eukaryota</taxon>
        <taxon>Metazoa</taxon>
        <taxon>Chordata</taxon>
        <taxon>Craniata</taxon>
        <taxon>Vertebrata</taxon>
        <taxon>Euteleostomi</taxon>
        <taxon>Actinopterygii</taxon>
        <taxon>Neopterygii</taxon>
        <taxon>Teleostei</taxon>
        <taxon>Protacanthopterygii</taxon>
        <taxon>Salmoniformes</taxon>
        <taxon>Salmonidae</taxon>
        <taxon>Salmoninae</taxon>
        <taxon>Hucho</taxon>
    </lineage>
</organism>
<sequence>MQHRSKTSLATQLCNAVNDGEPRTVQVLLAQGANPNLVGSKGVAAVHLAVGKETEKSIRCLKLILQHGADPNIRSMDGLTPLHVAALWGCYQNLKLLLKNGGNANLKDQEGNKPGDLAQQQDNCRCAHLLQEYQSQSLDTEEEDLPQFQYSIYNGQGDASSYTDSEDCSVISHSMSLLSDFEEGPLSSTRQTSFFELSAISNRHSWRGGPHSGTSDYKSNREVRHTNEWDMDSDWEPPSMLSSTRMSVAGPRAALPVLQEDVPLSDYSTLHLPATGNRLSPPQLDPCFSRRTSRKSVSFREKVDEYFPVFSSESLRQEPGGQSIAYSKDCTLDFSEYSEFLDPERMATVLHHQGIDVTSPEHVFVFSKDNNECTEIDMEKTVVGHFPFEEENGEVVENQVEDVKVPERALCGSASSSSSSGASRYSSCDSDHYITTLEASPRRVSPSEEERKVKSRGVEDDKHTQRPMNTNNVDTDETSNSSKRSKPAMEELPGMVDNLTLTDKISPTKGPGCEERFPDSVSAGNVEELSTCTPRPGSTPALEEDLPLTPSPFVTGRTHSRLSRCSVRSSKTAESLLSTSSLFEQTLPTPTRTRRQNIKSQGSDNVFYDTPGGRSRTPVFSGNRTGSTSGDSFVIYESQEPQSSTLRADRGQGSYVCASQADTLIIAKDDRGQGSCVSASQADTLIIAKDDRGQGSCVSASQADTLIIAKDDRGQGSCVSASQADTLISRTMADTVIITPSLADKFSLLDNNFLKNPHKEPLPTYLRKDVLEGGEFLTDDLSSSSDAVTKEGTVGSFGPRVEESWTTEETDSSSSLSSSQTPSSSSSSYFSPKRDQPPSTPGTTPRYSMSRLSRFHKPQRLASLSYTPGGRPLILDLEEPVEYLYTDTEQGHELIETHVPPAANTSLSSSMSTSSSEDTVLYDWRSLQGGGGTVVKGKENQEPVVAQEWLETKGLTDKELRRRLVEMGESPGPISGRTRPVYMQRLRRLLLEPATQQLLPDQPQGPTQGHSPELCVALRTLVLPDCQDDEMALCQQFDQPDQNRKWREGVIKSSFNYLLLDPRVTKNLPYRSQSMSPMDCFQTFISAVFYVGKGKRSRPYSHLYEALDYHRGDKTSKKLCSKVQHILQVWKAEQGVISLHCFQNVIPVEAYTREAVMVDAIGLKMLTNQKRGDYYGVVSTWQLKRKRELGVHLLYRAMQIFLAEGERQLRPPDIRVGQ</sequence>
<dbReference type="Ensembl" id="ENSHHUT00000039644.1">
    <property type="protein sequence ID" value="ENSHHUP00000038136.1"/>
    <property type="gene ID" value="ENSHHUG00000023837.1"/>
</dbReference>
<dbReference type="SUPFAM" id="SSF48403">
    <property type="entry name" value="Ankyrin repeat"/>
    <property type="match status" value="1"/>
</dbReference>
<dbReference type="PROSITE" id="PS50088">
    <property type="entry name" value="ANK_REPEAT"/>
    <property type="match status" value="2"/>
</dbReference>
<dbReference type="Gene3D" id="1.25.40.20">
    <property type="entry name" value="Ankyrin repeat-containing domain"/>
    <property type="match status" value="1"/>
</dbReference>
<dbReference type="Proteomes" id="UP000314982">
    <property type="component" value="Unassembled WGS sequence"/>
</dbReference>
<dbReference type="Gene3D" id="1.10.720.40">
    <property type="match status" value="1"/>
</dbReference>
<dbReference type="PANTHER" id="PTHR46427:SF1">
    <property type="entry name" value="ANKYRIN REPEAT AND LEM DOMAIN-CONTAINING PROTEIN 1"/>
    <property type="match status" value="1"/>
</dbReference>
<reference evidence="4" key="2">
    <citation type="submission" date="2025-08" db="UniProtKB">
        <authorList>
            <consortium name="Ensembl"/>
        </authorList>
    </citation>
    <scope>IDENTIFICATION</scope>
</reference>
<dbReference type="PROSITE" id="PS50954">
    <property type="entry name" value="LEM"/>
    <property type="match status" value="1"/>
</dbReference>
<dbReference type="GO" id="GO:0004520">
    <property type="term" value="F:DNA endonuclease activity"/>
    <property type="evidence" value="ECO:0007669"/>
    <property type="project" value="TreeGrafter"/>
</dbReference>
<dbReference type="PROSITE" id="PS50297">
    <property type="entry name" value="ANK_REP_REGION"/>
    <property type="match status" value="1"/>
</dbReference>
<dbReference type="CDD" id="cd12934">
    <property type="entry name" value="LEM"/>
    <property type="match status" value="1"/>
</dbReference>
<feature type="compositionally biased region" description="Basic and acidic residues" evidence="2">
    <location>
        <begin position="445"/>
        <end position="464"/>
    </location>
</feature>
<feature type="region of interest" description="Disordered" evidence="2">
    <location>
        <begin position="524"/>
        <end position="557"/>
    </location>
</feature>
<name>A0A4W5MH47_9TELE</name>
<feature type="compositionally biased region" description="Polar residues" evidence="2">
    <location>
        <begin position="466"/>
        <end position="482"/>
    </location>
</feature>
<feature type="compositionally biased region" description="Polar residues" evidence="2">
    <location>
        <begin position="841"/>
        <end position="851"/>
    </location>
</feature>
<reference evidence="5" key="1">
    <citation type="submission" date="2018-06" db="EMBL/GenBank/DDBJ databases">
        <title>Genome assembly of Danube salmon.</title>
        <authorList>
            <person name="Macqueen D.J."/>
            <person name="Gundappa M.K."/>
        </authorList>
    </citation>
    <scope>NUCLEOTIDE SEQUENCE [LARGE SCALE GENOMIC DNA]</scope>
</reference>
<dbReference type="STRING" id="62062.ENSHHUP00000038136"/>
<evidence type="ECO:0000256" key="2">
    <source>
        <dbReference type="SAM" id="MobiDB-lite"/>
    </source>
</evidence>
<evidence type="ECO:0000259" key="3">
    <source>
        <dbReference type="PROSITE" id="PS50954"/>
    </source>
</evidence>
<accession>A0A4W5MH47</accession>
<dbReference type="Pfam" id="PF03020">
    <property type="entry name" value="LEM"/>
    <property type="match status" value="1"/>
</dbReference>
<dbReference type="GO" id="GO:0005654">
    <property type="term" value="C:nucleoplasm"/>
    <property type="evidence" value="ECO:0007669"/>
    <property type="project" value="TreeGrafter"/>
</dbReference>
<dbReference type="CDD" id="cd10454">
    <property type="entry name" value="GIY-YIG_COG3680_Meta"/>
    <property type="match status" value="1"/>
</dbReference>
<keyword evidence="1" id="KW-0040">ANK repeat</keyword>
<dbReference type="SUPFAM" id="SSF63451">
    <property type="entry name" value="LEM domain"/>
    <property type="match status" value="1"/>
</dbReference>
<feature type="domain" description="LEM" evidence="3">
    <location>
        <begin position="949"/>
        <end position="993"/>
    </location>
</feature>
<feature type="region of interest" description="Disordered" evidence="2">
    <location>
        <begin position="436"/>
        <end position="490"/>
    </location>
</feature>
<dbReference type="GeneTree" id="ENSGT00510000049316"/>
<feature type="repeat" description="ANK" evidence="1">
    <location>
        <begin position="77"/>
        <end position="109"/>
    </location>
</feature>
<dbReference type="Pfam" id="PF12796">
    <property type="entry name" value="Ank_2"/>
    <property type="match status" value="1"/>
</dbReference>
<dbReference type="SMART" id="SM00248">
    <property type="entry name" value="ANK"/>
    <property type="match status" value="3"/>
</dbReference>
<dbReference type="GO" id="GO:0005737">
    <property type="term" value="C:cytoplasm"/>
    <property type="evidence" value="ECO:0007669"/>
    <property type="project" value="TreeGrafter"/>
</dbReference>
<evidence type="ECO:0000313" key="5">
    <source>
        <dbReference type="Proteomes" id="UP000314982"/>
    </source>
</evidence>
<dbReference type="PANTHER" id="PTHR46427">
    <property type="entry name" value="ANKYRIN REPEAT AND LEM DOMAIN-CONTAINING PROTEIN 1"/>
    <property type="match status" value="1"/>
</dbReference>
<dbReference type="InterPro" id="IPR036770">
    <property type="entry name" value="Ankyrin_rpt-contain_sf"/>
</dbReference>
<feature type="compositionally biased region" description="Polar residues" evidence="2">
    <location>
        <begin position="618"/>
        <end position="630"/>
    </location>
</feature>
<dbReference type="InterPro" id="IPR002110">
    <property type="entry name" value="Ankyrin_rpt"/>
</dbReference>
<feature type="compositionally biased region" description="Low complexity" evidence="2">
    <location>
        <begin position="812"/>
        <end position="831"/>
    </location>
</feature>
<feature type="repeat" description="ANK" evidence="1">
    <location>
        <begin position="41"/>
        <end position="76"/>
    </location>
</feature>
<dbReference type="InterPro" id="IPR011015">
    <property type="entry name" value="LEM/LEM-like_dom_sf"/>
</dbReference>
<dbReference type="Pfam" id="PF22945">
    <property type="entry name" value="LEM-3_GIY-YIG"/>
    <property type="match status" value="1"/>
</dbReference>
<reference evidence="4" key="3">
    <citation type="submission" date="2025-09" db="UniProtKB">
        <authorList>
            <consortium name="Ensembl"/>
        </authorList>
    </citation>
    <scope>IDENTIFICATION</scope>
</reference>
<dbReference type="GO" id="GO:0000724">
    <property type="term" value="P:double-strand break repair via homologous recombination"/>
    <property type="evidence" value="ECO:0007669"/>
    <property type="project" value="TreeGrafter"/>
</dbReference>
<evidence type="ECO:0000313" key="4">
    <source>
        <dbReference type="Ensembl" id="ENSHHUP00000038136.1"/>
    </source>
</evidence>
<feature type="region of interest" description="Disordered" evidence="2">
    <location>
        <begin position="780"/>
        <end position="854"/>
    </location>
</feature>
<dbReference type="InterPro" id="IPR034998">
    <property type="entry name" value="ANKLE1"/>
</dbReference>
<dbReference type="InterPro" id="IPR003887">
    <property type="entry name" value="LEM_dom"/>
</dbReference>
<dbReference type="SMART" id="SM00540">
    <property type="entry name" value="LEM"/>
    <property type="match status" value="1"/>
</dbReference>